<dbReference type="InterPro" id="IPR036390">
    <property type="entry name" value="WH_DNA-bd_sf"/>
</dbReference>
<dbReference type="RefSeq" id="WP_014127577.1">
    <property type="nucleotide sequence ID" value="NC_016070.1"/>
</dbReference>
<gene>
    <name evidence="2" type="ordered locus">TTX_1702</name>
</gene>
<organism evidence="2 3">
    <name type="scientific">Thermoproteus tenax (strain ATCC 35583 / DSM 2078 / JCM 9277 / NBRC 100435 / Kra 1)</name>
    <dbReference type="NCBI Taxonomy" id="768679"/>
    <lineage>
        <taxon>Archaea</taxon>
        <taxon>Thermoproteota</taxon>
        <taxon>Thermoprotei</taxon>
        <taxon>Thermoproteales</taxon>
        <taxon>Thermoproteaceae</taxon>
        <taxon>Thermoproteus</taxon>
    </lineage>
</organism>
<dbReference type="InterPro" id="IPR055767">
    <property type="entry name" value="DUF7343"/>
</dbReference>
<name>G4RL78_THETK</name>
<evidence type="ECO:0000259" key="1">
    <source>
        <dbReference type="Pfam" id="PF24034"/>
    </source>
</evidence>
<dbReference type="GeneID" id="11262581"/>
<reference evidence="2 3" key="1">
    <citation type="journal article" date="2011" name="PLoS ONE">
        <title>The complete genome sequence of Thermoproteus tenax: a physiologically versatile member of the Crenarchaeota.</title>
        <authorList>
            <person name="Siebers B."/>
            <person name="Zaparty M."/>
            <person name="Raddatz G."/>
            <person name="Tjaden B."/>
            <person name="Albers S.V."/>
            <person name="Bell S.D."/>
            <person name="Blombach F."/>
            <person name="Kletzin A."/>
            <person name="Kyrpides N."/>
            <person name="Lanz C."/>
            <person name="Plagens A."/>
            <person name="Rampp M."/>
            <person name="Rosinus A."/>
            <person name="von Jan M."/>
            <person name="Makarova K.S."/>
            <person name="Klenk H.P."/>
            <person name="Schuster S.C."/>
            <person name="Hensel R."/>
        </authorList>
    </citation>
    <scope>NUCLEOTIDE SEQUENCE [LARGE SCALE GENOMIC DNA]</scope>
    <source>
        <strain evidence="3">ATCC 35583 / DSM 2078 / JCM 9277 / NBRC 100435 / Kra 1</strain>
    </source>
</reference>
<evidence type="ECO:0000313" key="2">
    <source>
        <dbReference type="EMBL" id="CCC82323.1"/>
    </source>
</evidence>
<dbReference type="Pfam" id="PF24034">
    <property type="entry name" value="DUF7343"/>
    <property type="match status" value="1"/>
</dbReference>
<protein>
    <submittedName>
        <fullName evidence="2">Predicted membrane-associated trancriptional regulator</fullName>
    </submittedName>
</protein>
<feature type="domain" description="DUF7343" evidence="1">
    <location>
        <begin position="45"/>
        <end position="99"/>
    </location>
</feature>
<dbReference type="EMBL" id="FN869859">
    <property type="protein sequence ID" value="CCC82323.1"/>
    <property type="molecule type" value="Genomic_DNA"/>
</dbReference>
<dbReference type="PATRIC" id="fig|768679.9.peg.1722"/>
<keyword evidence="3" id="KW-1185">Reference proteome</keyword>
<dbReference type="eggNOG" id="arCOG00393">
    <property type="taxonomic scope" value="Archaea"/>
</dbReference>
<dbReference type="SUPFAM" id="SSF46785">
    <property type="entry name" value="Winged helix' DNA-binding domain"/>
    <property type="match status" value="1"/>
</dbReference>
<dbReference type="Proteomes" id="UP000002654">
    <property type="component" value="Chromosome"/>
</dbReference>
<proteinExistence type="predicted"/>
<dbReference type="InterPro" id="IPR011991">
    <property type="entry name" value="ArsR-like_HTH"/>
</dbReference>
<dbReference type="OrthoDB" id="27885at2157"/>
<dbReference type="InterPro" id="IPR036388">
    <property type="entry name" value="WH-like_DNA-bd_sf"/>
</dbReference>
<dbReference type="HOGENOM" id="CLU_2115570_0_0_2"/>
<dbReference type="CDD" id="cd00090">
    <property type="entry name" value="HTH_ARSR"/>
    <property type="match status" value="1"/>
</dbReference>
<evidence type="ECO:0000313" key="3">
    <source>
        <dbReference type="Proteomes" id="UP000002654"/>
    </source>
</evidence>
<dbReference type="AlphaFoldDB" id="G4RL78"/>
<dbReference type="PaxDb" id="768679-TTX_1702"/>
<sequence length="109" mass="12454">MLSYLLFALQLAILIWAILTGRKRIFKVLKNAQTQEEESPFDVDGQILQYIRERGGMAYQSDIVRDLGLPKSTVHKAVRRLAERGLVEVRRQGRSNLIFSREAGQRPSA</sequence>
<accession>G4RL78</accession>
<dbReference type="KEGG" id="ttn:TTX_1702"/>
<dbReference type="Gene3D" id="1.10.10.10">
    <property type="entry name" value="Winged helix-like DNA-binding domain superfamily/Winged helix DNA-binding domain"/>
    <property type="match status" value="1"/>
</dbReference>
<dbReference type="STRING" id="768679.TTX_1702"/>